<keyword evidence="2" id="KW-1185">Reference proteome</keyword>
<dbReference type="AlphaFoldDB" id="A0A1V4HSC4"/>
<dbReference type="OrthoDB" id="2662984at2"/>
<dbReference type="EMBL" id="MBTG01000001">
    <property type="protein sequence ID" value="OPH61787.1"/>
    <property type="molecule type" value="Genomic_DNA"/>
</dbReference>
<name>A0A1V4HSC4_9BACL</name>
<proteinExistence type="predicted"/>
<evidence type="ECO:0000313" key="2">
    <source>
        <dbReference type="Proteomes" id="UP000190626"/>
    </source>
</evidence>
<accession>A0A1V4HSC4</accession>
<dbReference type="STRING" id="1469647.BC351_00675"/>
<sequence>MTFLAGQVLTTDKDFETAIKIKEEVVAYQGNQRLRPVSTVIQYNHESVKLADGTTILRIASVIRTLSDEEKLPHAMGIKV</sequence>
<gene>
    <name evidence="1" type="ORF">BC351_00675</name>
</gene>
<evidence type="ECO:0000313" key="1">
    <source>
        <dbReference type="EMBL" id="OPH61787.1"/>
    </source>
</evidence>
<comment type="caution">
    <text evidence="1">The sequence shown here is derived from an EMBL/GenBank/DDBJ whole genome shotgun (WGS) entry which is preliminary data.</text>
</comment>
<dbReference type="Proteomes" id="UP000190626">
    <property type="component" value="Unassembled WGS sequence"/>
</dbReference>
<protein>
    <submittedName>
        <fullName evidence="1">Uncharacterized protein</fullName>
    </submittedName>
</protein>
<organism evidence="1 2">
    <name type="scientific">Paenibacillus ferrarius</name>
    <dbReference type="NCBI Taxonomy" id="1469647"/>
    <lineage>
        <taxon>Bacteria</taxon>
        <taxon>Bacillati</taxon>
        <taxon>Bacillota</taxon>
        <taxon>Bacilli</taxon>
        <taxon>Bacillales</taxon>
        <taxon>Paenibacillaceae</taxon>
        <taxon>Paenibacillus</taxon>
    </lineage>
</organism>
<reference evidence="2" key="1">
    <citation type="submission" date="2016-07" db="EMBL/GenBank/DDBJ databases">
        <authorList>
            <person name="Florea S."/>
            <person name="Webb J.S."/>
            <person name="Jaromczyk J."/>
            <person name="Schardl C.L."/>
        </authorList>
    </citation>
    <scope>NUCLEOTIDE SEQUENCE [LARGE SCALE GENOMIC DNA]</scope>
    <source>
        <strain evidence="2">CY1</strain>
    </source>
</reference>
<dbReference type="RefSeq" id="WP_079408786.1">
    <property type="nucleotide sequence ID" value="NZ_MBTG01000001.1"/>
</dbReference>